<dbReference type="Pfam" id="PF02458">
    <property type="entry name" value="Transferase"/>
    <property type="match status" value="3"/>
</dbReference>
<evidence type="ECO:0000256" key="2">
    <source>
        <dbReference type="ARBA" id="ARBA00023315"/>
    </source>
</evidence>
<accession>M8C772</accession>
<evidence type="ECO:0000256" key="1">
    <source>
        <dbReference type="ARBA" id="ARBA00022679"/>
    </source>
</evidence>
<dbReference type="PANTHER" id="PTHR31625">
    <property type="match status" value="1"/>
</dbReference>
<proteinExistence type="predicted"/>
<keyword evidence="1" id="KW-0808">Transferase</keyword>
<reference evidence="3" key="1">
    <citation type="submission" date="2015-06" db="UniProtKB">
        <authorList>
            <consortium name="EnsemblPlants"/>
        </authorList>
    </citation>
    <scope>IDENTIFICATION</scope>
</reference>
<keyword evidence="2" id="KW-0012">Acyltransferase</keyword>
<name>M8C772_AEGTA</name>
<dbReference type="Gene3D" id="3.30.559.10">
    <property type="entry name" value="Chloramphenicol acetyltransferase-like domain"/>
    <property type="match status" value="3"/>
</dbReference>
<dbReference type="GO" id="GO:0016747">
    <property type="term" value="F:acyltransferase activity, transferring groups other than amino-acyl groups"/>
    <property type="evidence" value="ECO:0007669"/>
    <property type="project" value="UniProtKB-ARBA"/>
</dbReference>
<dbReference type="InterPro" id="IPR023213">
    <property type="entry name" value="CAT-like_dom_sf"/>
</dbReference>
<dbReference type="InterPro" id="IPR051504">
    <property type="entry name" value="Plant_metabolite_acyltrans"/>
</dbReference>
<dbReference type="EnsemblPlants" id="EMT33180">
    <property type="protein sequence ID" value="EMT33180"/>
    <property type="gene ID" value="F775_00039"/>
</dbReference>
<protein>
    <submittedName>
        <fullName evidence="3">Anthocyanin 5-aromatic acyltransferase</fullName>
    </submittedName>
</protein>
<dbReference type="AlphaFoldDB" id="M8C772"/>
<organism evidence="3">
    <name type="scientific">Aegilops tauschii</name>
    <name type="common">Tausch's goatgrass</name>
    <name type="synonym">Aegilops squarrosa</name>
    <dbReference type="NCBI Taxonomy" id="37682"/>
    <lineage>
        <taxon>Eukaryota</taxon>
        <taxon>Viridiplantae</taxon>
        <taxon>Streptophyta</taxon>
        <taxon>Embryophyta</taxon>
        <taxon>Tracheophyta</taxon>
        <taxon>Spermatophyta</taxon>
        <taxon>Magnoliopsida</taxon>
        <taxon>Liliopsida</taxon>
        <taxon>Poales</taxon>
        <taxon>Poaceae</taxon>
        <taxon>BOP clade</taxon>
        <taxon>Pooideae</taxon>
        <taxon>Triticodae</taxon>
        <taxon>Triticeae</taxon>
        <taxon>Triticinae</taxon>
        <taxon>Aegilops</taxon>
    </lineage>
</organism>
<sequence>MPSVEIIDSTYVSVPETARPPPEPIKLTALEVRWVAFPVLQNVLLYEGPDMPPFDAILQSLRSSLVVTLVSFAPLAGKLVYLEEAGDVAISCSATDVVKFVVAESDANIGRLAGDEEHDLRVLERLVPDVDMGELPAPVLAVQATRFEGGVAVGVMVHHAVADGRSLWTEVGLGPVRASMDAVLDNGRSGAPKRPRDGVLPAVGTANVYVVNDSQVTPAHSLFFIAGTWPYVLVFVHWLGSIRRRAPVLSAHHCLLRRAMSSVRVIHASYVNVPATAAPPPGPIKLTAMEAPWVVLPELQHVLLYEGQDMPPFDDILLSLRSSLAATLGSFAPLAGKLVHLEDTGDVAIACSTSDGVRFVVAECDGDMRHLAGDEEHDVRVLERLVPGVDMGELPTPVLAVQATRFEGGVAVGVTVHHGVADGRSLWTFVEAWAAACRGEAHAVTAPSFDRSLVKLPGGEELARSLLRKYAPNVPKPFASDDDVMLGFHADARHRLDPPAGAGYFGACLTGCIASLLARELRTENALAAAARAVQEEVRKKTEDPMAGCDFLAPAFKIAMERLMNVSGSSSFRAYKLADFGWGSPRRTENIRMNRDGQVALMRARDGLGVQVSVSLLEPAQMAEFKSQLLELVG</sequence>
<evidence type="ECO:0000313" key="3">
    <source>
        <dbReference type="EnsemblPlants" id="EMT33180"/>
    </source>
</evidence>